<dbReference type="PRINTS" id="PR00773">
    <property type="entry name" value="GRPEPROTEIN"/>
</dbReference>
<dbReference type="EMBL" id="JBBNAF010000002">
    <property type="protein sequence ID" value="KAK9162169.1"/>
    <property type="molecule type" value="Genomic_DNA"/>
</dbReference>
<feature type="coiled-coil region" evidence="9">
    <location>
        <begin position="92"/>
        <end position="126"/>
    </location>
</feature>
<name>A0AAP0L2I7_9MAGN</name>
<dbReference type="HAMAP" id="MF_01151">
    <property type="entry name" value="GrpE"/>
    <property type="match status" value="1"/>
</dbReference>
<comment type="subunit">
    <text evidence="3">Homodimer.</text>
</comment>
<dbReference type="PROSITE" id="PS01071">
    <property type="entry name" value="GRPE"/>
    <property type="match status" value="1"/>
</dbReference>
<evidence type="ECO:0000256" key="5">
    <source>
        <dbReference type="ARBA" id="ARBA00023016"/>
    </source>
</evidence>
<comment type="function">
    <text evidence="7">Essential component of the PAM complex, a complex required for the translocation of transit peptide-containing proteins from the inner membrane into the mitochondrial matrix in an ATP-dependent manner.</text>
</comment>
<dbReference type="Gene3D" id="3.90.20.20">
    <property type="match status" value="1"/>
</dbReference>
<keyword evidence="4" id="KW-0963">Cytoplasm</keyword>
<evidence type="ECO:0000256" key="7">
    <source>
        <dbReference type="RuleBase" id="RU000640"/>
    </source>
</evidence>
<comment type="caution">
    <text evidence="11">The sequence shown here is derived from an EMBL/GenBank/DDBJ whole genome shotgun (WGS) entry which is preliminary data.</text>
</comment>
<dbReference type="GO" id="GO:0051082">
    <property type="term" value="F:unfolded protein binding"/>
    <property type="evidence" value="ECO:0007669"/>
    <property type="project" value="TreeGrafter"/>
</dbReference>
<protein>
    <recommendedName>
        <fullName evidence="7">GrpE protein homolog</fullName>
    </recommendedName>
</protein>
<dbReference type="AlphaFoldDB" id="A0AAP0L2I7"/>
<dbReference type="PANTHER" id="PTHR21237:SF40">
    <property type="entry name" value="CELL CYCLE AND APOPTOSIS REGULATOR PROTEIN 2"/>
    <property type="match status" value="1"/>
</dbReference>
<comment type="subcellular location">
    <subcellularLocation>
        <location evidence="1">Cytoplasm</location>
    </subcellularLocation>
    <subcellularLocation>
        <location evidence="7">Mitochondrion matrix</location>
    </subcellularLocation>
</comment>
<dbReference type="Gene3D" id="2.30.22.10">
    <property type="entry name" value="Head domain of nucleotide exchange factor GrpE"/>
    <property type="match status" value="1"/>
</dbReference>
<dbReference type="GO" id="GO:0042803">
    <property type="term" value="F:protein homodimerization activity"/>
    <property type="evidence" value="ECO:0007669"/>
    <property type="project" value="InterPro"/>
</dbReference>
<keyword evidence="12" id="KW-1185">Reference proteome</keyword>
<dbReference type="GO" id="GO:0000774">
    <property type="term" value="F:adenyl-nucleotide exchange factor activity"/>
    <property type="evidence" value="ECO:0007669"/>
    <property type="project" value="InterPro"/>
</dbReference>
<comment type="similarity">
    <text evidence="2 8">Belongs to the GrpE family.</text>
</comment>
<evidence type="ECO:0000313" key="12">
    <source>
        <dbReference type="Proteomes" id="UP001420932"/>
    </source>
</evidence>
<evidence type="ECO:0000256" key="9">
    <source>
        <dbReference type="SAM" id="Coils"/>
    </source>
</evidence>
<evidence type="ECO:0000256" key="4">
    <source>
        <dbReference type="ARBA" id="ARBA00022490"/>
    </source>
</evidence>
<evidence type="ECO:0000256" key="2">
    <source>
        <dbReference type="ARBA" id="ARBA00009054"/>
    </source>
</evidence>
<dbReference type="InterPro" id="IPR000740">
    <property type="entry name" value="GrpE"/>
</dbReference>
<evidence type="ECO:0000256" key="6">
    <source>
        <dbReference type="ARBA" id="ARBA00023186"/>
    </source>
</evidence>
<organism evidence="11 12">
    <name type="scientific">Stephania yunnanensis</name>
    <dbReference type="NCBI Taxonomy" id="152371"/>
    <lineage>
        <taxon>Eukaryota</taxon>
        <taxon>Viridiplantae</taxon>
        <taxon>Streptophyta</taxon>
        <taxon>Embryophyta</taxon>
        <taxon>Tracheophyta</taxon>
        <taxon>Spermatophyta</taxon>
        <taxon>Magnoliopsida</taxon>
        <taxon>Ranunculales</taxon>
        <taxon>Menispermaceae</taxon>
        <taxon>Menispermoideae</taxon>
        <taxon>Cissampelideae</taxon>
        <taxon>Stephania</taxon>
    </lineage>
</organism>
<proteinExistence type="inferred from homology"/>
<dbReference type="PANTHER" id="PTHR21237">
    <property type="entry name" value="GRPE PROTEIN"/>
    <property type="match status" value="1"/>
</dbReference>
<dbReference type="Proteomes" id="UP001420932">
    <property type="component" value="Unassembled WGS sequence"/>
</dbReference>
<evidence type="ECO:0000256" key="3">
    <source>
        <dbReference type="ARBA" id="ARBA00011738"/>
    </source>
</evidence>
<dbReference type="Pfam" id="PF01025">
    <property type="entry name" value="GrpE"/>
    <property type="match status" value="1"/>
</dbReference>
<evidence type="ECO:0000256" key="10">
    <source>
        <dbReference type="SAM" id="MobiDB-lite"/>
    </source>
</evidence>
<accession>A0AAP0L2I7</accession>
<dbReference type="CDD" id="cd00446">
    <property type="entry name" value="GrpE"/>
    <property type="match status" value="1"/>
</dbReference>
<keyword evidence="9" id="KW-0175">Coiled coil</keyword>
<evidence type="ECO:0000256" key="1">
    <source>
        <dbReference type="ARBA" id="ARBA00004496"/>
    </source>
</evidence>
<dbReference type="FunFam" id="2.30.22.10:FF:000001">
    <property type="entry name" value="Protein GrpE"/>
    <property type="match status" value="1"/>
</dbReference>
<keyword evidence="5" id="KW-0346">Stress response</keyword>
<dbReference type="GO" id="GO:0005759">
    <property type="term" value="C:mitochondrial matrix"/>
    <property type="evidence" value="ECO:0007669"/>
    <property type="project" value="UniProtKB-SubCell"/>
</dbReference>
<dbReference type="SUPFAM" id="SSF58014">
    <property type="entry name" value="Coiled-coil domain of nucleotide exchange factor GrpE"/>
    <property type="match status" value="1"/>
</dbReference>
<keyword evidence="7" id="KW-0496">Mitochondrion</keyword>
<dbReference type="GO" id="GO:0009507">
    <property type="term" value="C:chloroplast"/>
    <property type="evidence" value="ECO:0007669"/>
    <property type="project" value="TreeGrafter"/>
</dbReference>
<dbReference type="GO" id="GO:0051087">
    <property type="term" value="F:protein-folding chaperone binding"/>
    <property type="evidence" value="ECO:0007669"/>
    <property type="project" value="InterPro"/>
</dbReference>
<evidence type="ECO:0000256" key="8">
    <source>
        <dbReference type="RuleBase" id="RU004478"/>
    </source>
</evidence>
<dbReference type="GO" id="GO:0006457">
    <property type="term" value="P:protein folding"/>
    <property type="evidence" value="ECO:0007669"/>
    <property type="project" value="InterPro"/>
</dbReference>
<feature type="region of interest" description="Disordered" evidence="10">
    <location>
        <begin position="272"/>
        <end position="292"/>
    </location>
</feature>
<dbReference type="InterPro" id="IPR009012">
    <property type="entry name" value="GrpE_head"/>
</dbReference>
<dbReference type="SUPFAM" id="SSF51064">
    <property type="entry name" value="Head domain of nucleotide exchange factor GrpE"/>
    <property type="match status" value="1"/>
</dbReference>
<dbReference type="InterPro" id="IPR013805">
    <property type="entry name" value="GrpE_CC"/>
</dbReference>
<gene>
    <name evidence="11" type="ORF">Syun_003071</name>
</gene>
<keyword evidence="6 7" id="KW-0143">Chaperone</keyword>
<reference evidence="11 12" key="1">
    <citation type="submission" date="2024-01" db="EMBL/GenBank/DDBJ databases">
        <title>Genome assemblies of Stephania.</title>
        <authorList>
            <person name="Yang L."/>
        </authorList>
    </citation>
    <scope>NUCLEOTIDE SEQUENCE [LARGE SCALE GENOMIC DNA]</scope>
    <source>
        <strain evidence="11">YNDBR</strain>
        <tissue evidence="11">Leaf</tissue>
    </source>
</reference>
<evidence type="ECO:0000313" key="11">
    <source>
        <dbReference type="EMBL" id="KAK9162169.1"/>
    </source>
</evidence>
<sequence length="292" mass="32933">MMAGAVSCWNHQFKTLELKFTPLFTIPQNSLRRRCKFNPNSAVGFRPSFKSFLRSKHSQEPQIHESKSDGKAGQRPLLDLKALVGMYKEAVYDNNEEAVSEIEAMLQKLESEKIELVQKVASLSAEIASGKERSVRLQADFENHRKQSEKKQLRLTTNAQEEVIGSLLTIVDKFEKAKQQVRPETEKGKKIDTSYQGIYKQFVEIMRSLNVSVVETVGKPFDPLFHEAVSREESQQFKEGIVMEEIQRGFLLRGRVLKPALVKVSKGSGLKKVPNTQDEAIGHPTVSSGADK</sequence>